<reference evidence="4 5" key="1">
    <citation type="submission" date="2019-05" db="EMBL/GenBank/DDBJ databases">
        <title>Draft genomes of eight strains of Campylobacter helveticus isolated from cats and a dog in New Zealand.</title>
        <authorList>
            <person name="Bojanic K."/>
            <person name="Midwinter A.C."/>
            <person name="Biggs P.J."/>
            <person name="Acke E."/>
            <person name="Cornelius A.J."/>
            <person name="Marshall J.C."/>
        </authorList>
    </citation>
    <scope>NUCLEOTIDE SEQUENCE [LARGE SCALE GENOMIC DNA]</scope>
    <source>
        <strain evidence="4 5">ACP123b</strain>
    </source>
</reference>
<dbReference type="RefSeq" id="WP_082200652.1">
    <property type="nucleotide sequence ID" value="NZ_CP020478.1"/>
</dbReference>
<organism evidence="4 5">
    <name type="scientific">Campylobacter helveticus</name>
    <dbReference type="NCBI Taxonomy" id="28898"/>
    <lineage>
        <taxon>Bacteria</taxon>
        <taxon>Pseudomonadati</taxon>
        <taxon>Campylobacterota</taxon>
        <taxon>Epsilonproteobacteria</taxon>
        <taxon>Campylobacterales</taxon>
        <taxon>Campylobacteraceae</taxon>
        <taxon>Campylobacter</taxon>
    </lineage>
</organism>
<sequence>MKKILLISLVAFAGFLYAQGSQPVEISQQDIDTQNEMSDASTKDITPKSLDEFFEEFSNDFGIKYGETKDGKTFYTGKASVAVNDTDPQFAQALQNAYQKAMLNLQTEYIRDSFGRIATSKIQSYEADNSTNAREFEELPKGDKMDQILDKLTQLAGAKLDSALGDLGINANSLSEERKKTLLKEEFISKTMTTAVGSMNGLIPVQTIITQRRGEYDVGVIAVVSSKTRQLAKDMALARKSTIKGKGKAVSEYLPKEQKGFLNEYGIRLVYDENGAPIILSYGNWGYVADSSNAKKTNILEDRAKDTAMTMADAAIIEFINTNLSLKNEEVTGDNYEELIKQTINVNDGSTEEQTKSITNIIDKVNKKVKASASGSIKGIRTLKKWSYTSENGIEHVGVVRFYSYANVENTNEALKSNSQSQIKEKRSSNIQRSSNVVNSVDDF</sequence>
<keyword evidence="2" id="KW-0732">Signal</keyword>
<dbReference type="AlphaFoldDB" id="A0AAX2UJW9"/>
<feature type="compositionally biased region" description="Polar residues" evidence="1">
    <location>
        <begin position="429"/>
        <end position="444"/>
    </location>
</feature>
<evidence type="ECO:0000259" key="3">
    <source>
        <dbReference type="Pfam" id="PF20891"/>
    </source>
</evidence>
<dbReference type="GeneID" id="52037668"/>
<proteinExistence type="predicted"/>
<dbReference type="KEGG" id="chv:CHELV3228_1759"/>
<evidence type="ECO:0000256" key="2">
    <source>
        <dbReference type="SAM" id="SignalP"/>
    </source>
</evidence>
<name>A0AAX2UJW9_9BACT</name>
<gene>
    <name evidence="4" type="ORF">FDW42_07640</name>
</gene>
<accession>A0AAX2UJW9</accession>
<dbReference type="EMBL" id="VDBS01000057">
    <property type="protein sequence ID" value="TNB56299.1"/>
    <property type="molecule type" value="Genomic_DNA"/>
</dbReference>
<comment type="caution">
    <text evidence="4">The sequence shown here is derived from an EMBL/GenBank/DDBJ whole genome shotgun (WGS) entry which is preliminary data.</text>
</comment>
<evidence type="ECO:0000256" key="1">
    <source>
        <dbReference type="SAM" id="MobiDB-lite"/>
    </source>
</evidence>
<dbReference type="InterPro" id="IPR049286">
    <property type="entry name" value="DUF6844"/>
</dbReference>
<feature type="chain" id="PRO_5043858678" description="DUF6844 domain-containing protein" evidence="2">
    <location>
        <begin position="19"/>
        <end position="444"/>
    </location>
</feature>
<evidence type="ECO:0000313" key="4">
    <source>
        <dbReference type="EMBL" id="TNB56299.1"/>
    </source>
</evidence>
<feature type="domain" description="DUF6844" evidence="3">
    <location>
        <begin position="145"/>
        <end position="236"/>
    </location>
</feature>
<evidence type="ECO:0000313" key="5">
    <source>
        <dbReference type="Proteomes" id="UP000306813"/>
    </source>
</evidence>
<feature type="region of interest" description="Disordered" evidence="1">
    <location>
        <begin position="416"/>
        <end position="444"/>
    </location>
</feature>
<dbReference type="Proteomes" id="UP000306813">
    <property type="component" value="Unassembled WGS sequence"/>
</dbReference>
<dbReference type="Pfam" id="PF20891">
    <property type="entry name" value="DUF6844"/>
    <property type="match status" value="1"/>
</dbReference>
<protein>
    <recommendedName>
        <fullName evidence="3">DUF6844 domain-containing protein</fullName>
    </recommendedName>
</protein>
<feature type="signal peptide" evidence="2">
    <location>
        <begin position="1"/>
        <end position="18"/>
    </location>
</feature>